<evidence type="ECO:0000256" key="5">
    <source>
        <dbReference type="ARBA" id="ARBA00023125"/>
    </source>
</evidence>
<evidence type="ECO:0000256" key="9">
    <source>
        <dbReference type="SAM" id="MobiDB-lite"/>
    </source>
</evidence>
<dbReference type="GO" id="GO:0003700">
    <property type="term" value="F:DNA-binding transcription factor activity"/>
    <property type="evidence" value="ECO:0007669"/>
    <property type="project" value="InterPro"/>
</dbReference>
<dbReference type="Pfam" id="PF00447">
    <property type="entry name" value="HSF_DNA-bind"/>
    <property type="match status" value="1"/>
</dbReference>
<feature type="non-terminal residue" evidence="11">
    <location>
        <position position="1"/>
    </location>
</feature>
<dbReference type="GO" id="GO:0006357">
    <property type="term" value="P:regulation of transcription by RNA polymerase II"/>
    <property type="evidence" value="ECO:0007669"/>
    <property type="project" value="TreeGrafter"/>
</dbReference>
<dbReference type="GO" id="GO:0005634">
    <property type="term" value="C:nucleus"/>
    <property type="evidence" value="ECO:0007669"/>
    <property type="project" value="UniProtKB-SubCell"/>
</dbReference>
<dbReference type="EMBL" id="GDJX01027733">
    <property type="protein sequence ID" value="JAT40203.1"/>
    <property type="molecule type" value="Transcribed_RNA"/>
</dbReference>
<feature type="region of interest" description="Disordered" evidence="9">
    <location>
        <begin position="48"/>
        <end position="91"/>
    </location>
</feature>
<feature type="region of interest" description="Disordered" evidence="9">
    <location>
        <begin position="149"/>
        <end position="182"/>
    </location>
</feature>
<keyword evidence="6" id="KW-0539">Nucleus</keyword>
<keyword evidence="8" id="KW-0175">Coiled coil</keyword>
<evidence type="ECO:0000256" key="1">
    <source>
        <dbReference type="ARBA" id="ARBA00004123"/>
    </source>
</evidence>
<evidence type="ECO:0000259" key="10">
    <source>
        <dbReference type="SMART" id="SM00415"/>
    </source>
</evidence>
<comment type="subcellular location">
    <subcellularLocation>
        <location evidence="1">Nucleus</location>
    </subcellularLocation>
</comment>
<dbReference type="Gene3D" id="1.10.10.10">
    <property type="entry name" value="Winged helix-like DNA-binding domain superfamily/Winged helix DNA-binding domain"/>
    <property type="match status" value="1"/>
</dbReference>
<evidence type="ECO:0000256" key="8">
    <source>
        <dbReference type="SAM" id="Coils"/>
    </source>
</evidence>
<keyword evidence="5" id="KW-0238">DNA-binding</keyword>
<dbReference type="InterPro" id="IPR000232">
    <property type="entry name" value="HSF_DNA-bd"/>
</dbReference>
<keyword evidence="4" id="KW-0346">Stress response</keyword>
<keyword evidence="3" id="KW-0597">Phosphoprotein</keyword>
<accession>A0A1D1XCQ1</accession>
<dbReference type="SMART" id="SM00415">
    <property type="entry name" value="HSF"/>
    <property type="match status" value="1"/>
</dbReference>
<evidence type="ECO:0000256" key="4">
    <source>
        <dbReference type="ARBA" id="ARBA00023016"/>
    </source>
</evidence>
<organism evidence="11">
    <name type="scientific">Anthurium amnicola</name>
    <dbReference type="NCBI Taxonomy" id="1678845"/>
    <lineage>
        <taxon>Eukaryota</taxon>
        <taxon>Viridiplantae</taxon>
        <taxon>Streptophyta</taxon>
        <taxon>Embryophyta</taxon>
        <taxon>Tracheophyta</taxon>
        <taxon>Spermatophyta</taxon>
        <taxon>Magnoliopsida</taxon>
        <taxon>Liliopsida</taxon>
        <taxon>Araceae</taxon>
        <taxon>Pothoideae</taxon>
        <taxon>Potheae</taxon>
        <taxon>Anthurium</taxon>
    </lineage>
</organism>
<sequence length="238" mass="26587">HFKHNNFSSFVRQLNTYGFRKVVPDRWEFANDHFRRGEQRLLSEIRRRKSSGAHHMASAAPAGRLAGHPPNSRDEEQSSTSTSTPSRVAPHDHMLTELSNENQKLRKDNQTLSSELARARRHCEELLGFLSKYVDQDTLDPNLLRATASPDARATGRQEIEADGVERREEDTGRGGGDEAGEGKETCLRLFGVWLKKRGRCEEGSDGVALSAKKMMMGFGSPWREAISSSPVQGASRV</sequence>
<evidence type="ECO:0000313" key="11">
    <source>
        <dbReference type="EMBL" id="JAT40203.1"/>
    </source>
</evidence>
<proteinExistence type="inferred from homology"/>
<gene>
    <name evidence="11" type="primary">HSFB1_0</name>
    <name evidence="11" type="ORF">g.10547</name>
</gene>
<protein>
    <submittedName>
        <fullName evidence="11">Heat stress transcription factor B-1</fullName>
    </submittedName>
</protein>
<comment type="subunit">
    <text evidence="2">Homotrimer.</text>
</comment>
<name>A0A1D1XCQ1_9ARAE</name>
<dbReference type="AlphaFoldDB" id="A0A1D1XCQ1"/>
<dbReference type="InterPro" id="IPR036388">
    <property type="entry name" value="WH-like_DNA-bd_sf"/>
</dbReference>
<reference evidence="11" key="1">
    <citation type="submission" date="2015-07" db="EMBL/GenBank/DDBJ databases">
        <title>Transcriptome Assembly of Anthurium amnicola.</title>
        <authorList>
            <person name="Suzuki J."/>
        </authorList>
    </citation>
    <scope>NUCLEOTIDE SEQUENCE</scope>
</reference>
<dbReference type="GO" id="GO:0000978">
    <property type="term" value="F:RNA polymerase II cis-regulatory region sequence-specific DNA binding"/>
    <property type="evidence" value="ECO:0007669"/>
    <property type="project" value="TreeGrafter"/>
</dbReference>
<evidence type="ECO:0000256" key="2">
    <source>
        <dbReference type="ARBA" id="ARBA00011233"/>
    </source>
</evidence>
<dbReference type="PANTHER" id="PTHR10015:SF285">
    <property type="entry name" value="HEAT STRESS TRANSCRIPTION FACTOR B-3"/>
    <property type="match status" value="1"/>
</dbReference>
<evidence type="ECO:0000256" key="7">
    <source>
        <dbReference type="RuleBase" id="RU004020"/>
    </source>
</evidence>
<feature type="domain" description="HSF-type DNA-binding" evidence="10">
    <location>
        <begin position="1"/>
        <end position="48"/>
    </location>
</feature>
<feature type="coiled-coil region" evidence="8">
    <location>
        <begin position="95"/>
        <end position="122"/>
    </location>
</feature>
<comment type="similarity">
    <text evidence="7">Belongs to the HSF family.</text>
</comment>
<evidence type="ECO:0000256" key="3">
    <source>
        <dbReference type="ARBA" id="ARBA00022553"/>
    </source>
</evidence>
<evidence type="ECO:0000256" key="6">
    <source>
        <dbReference type="ARBA" id="ARBA00023242"/>
    </source>
</evidence>
<dbReference type="PANTHER" id="PTHR10015">
    <property type="entry name" value="HEAT SHOCK TRANSCRIPTION FACTOR"/>
    <property type="match status" value="1"/>
</dbReference>
<dbReference type="InterPro" id="IPR036390">
    <property type="entry name" value="WH_DNA-bd_sf"/>
</dbReference>
<feature type="compositionally biased region" description="Basic and acidic residues" evidence="9">
    <location>
        <begin position="154"/>
        <end position="182"/>
    </location>
</feature>
<dbReference type="SUPFAM" id="SSF46785">
    <property type="entry name" value="Winged helix' DNA-binding domain"/>
    <property type="match status" value="1"/>
</dbReference>